<comment type="caution">
    <text evidence="2">The sequence shown here is derived from an EMBL/GenBank/DDBJ whole genome shotgun (WGS) entry which is preliminary data.</text>
</comment>
<dbReference type="InterPro" id="IPR001753">
    <property type="entry name" value="Enoyl-CoA_hydra/iso"/>
</dbReference>
<reference evidence="2" key="1">
    <citation type="journal article" date="2014" name="Front. Microbiol.">
        <title>High frequency of phylogenetically diverse reductive dehalogenase-homologous genes in deep subseafloor sedimentary metagenomes.</title>
        <authorList>
            <person name="Kawai M."/>
            <person name="Futagami T."/>
            <person name="Toyoda A."/>
            <person name="Takaki Y."/>
            <person name="Nishi S."/>
            <person name="Hori S."/>
            <person name="Arai W."/>
            <person name="Tsubouchi T."/>
            <person name="Morono Y."/>
            <person name="Uchiyama I."/>
            <person name="Ito T."/>
            <person name="Fujiyama A."/>
            <person name="Inagaki F."/>
            <person name="Takami H."/>
        </authorList>
    </citation>
    <scope>NUCLEOTIDE SEQUENCE</scope>
    <source>
        <strain evidence="2">Expedition CK06-06</strain>
    </source>
</reference>
<comment type="similarity">
    <text evidence="1">Belongs to the enoyl-CoA hydratase/isomerase family.</text>
</comment>
<protein>
    <recommendedName>
        <fullName evidence="3">Enoyl-CoA hydratase</fullName>
    </recommendedName>
</protein>
<dbReference type="Gene3D" id="3.90.226.10">
    <property type="entry name" value="2-enoyl-CoA Hydratase, Chain A, domain 1"/>
    <property type="match status" value="1"/>
</dbReference>
<name>X0T3A1_9ZZZZ</name>
<sequence length="176" mass="18685">NLAQVLREVYTCPKPVIGRVNGAAIGGGTGLVAVCDIAVASEDAVFALSETKLGLTPAAVSPYLLKRMGERNLREYFLTGERFSAARAAEIGLVNAVVPADALDAAVDAKVNMILTGSPNALAVSKELLREIAERRLDDNGPYTAEVITKLRMSEEGQEGMKAFLAKKNPPWVTEG</sequence>
<dbReference type="InterPro" id="IPR029045">
    <property type="entry name" value="ClpP/crotonase-like_dom_sf"/>
</dbReference>
<dbReference type="SUPFAM" id="SSF52096">
    <property type="entry name" value="ClpP/crotonase"/>
    <property type="match status" value="1"/>
</dbReference>
<dbReference type="InterPro" id="IPR014748">
    <property type="entry name" value="Enoyl-CoA_hydra_C"/>
</dbReference>
<dbReference type="PANTHER" id="PTHR42964">
    <property type="entry name" value="ENOYL-COA HYDRATASE"/>
    <property type="match status" value="1"/>
</dbReference>
<evidence type="ECO:0008006" key="3">
    <source>
        <dbReference type="Google" id="ProtNLM"/>
    </source>
</evidence>
<feature type="non-terminal residue" evidence="2">
    <location>
        <position position="1"/>
    </location>
</feature>
<dbReference type="Pfam" id="PF00378">
    <property type="entry name" value="ECH_1"/>
    <property type="match status" value="1"/>
</dbReference>
<dbReference type="Gene3D" id="1.10.12.10">
    <property type="entry name" value="Lyase 2-enoyl-coa Hydratase, Chain A, domain 2"/>
    <property type="match status" value="1"/>
</dbReference>
<evidence type="ECO:0000256" key="1">
    <source>
        <dbReference type="ARBA" id="ARBA00005254"/>
    </source>
</evidence>
<dbReference type="EMBL" id="BARS01015175">
    <property type="protein sequence ID" value="GAF87724.1"/>
    <property type="molecule type" value="Genomic_DNA"/>
</dbReference>
<dbReference type="PANTHER" id="PTHR42964:SF1">
    <property type="entry name" value="POLYKETIDE BIOSYNTHESIS ENOYL-COA HYDRATASE PKSH-RELATED"/>
    <property type="match status" value="1"/>
</dbReference>
<proteinExistence type="inferred from homology"/>
<organism evidence="2">
    <name type="scientific">marine sediment metagenome</name>
    <dbReference type="NCBI Taxonomy" id="412755"/>
    <lineage>
        <taxon>unclassified sequences</taxon>
        <taxon>metagenomes</taxon>
        <taxon>ecological metagenomes</taxon>
    </lineage>
</organism>
<dbReference type="InterPro" id="IPR051683">
    <property type="entry name" value="Enoyl-CoA_Hydratase/Isomerase"/>
</dbReference>
<dbReference type="AlphaFoldDB" id="X0T3A1"/>
<dbReference type="CDD" id="cd06558">
    <property type="entry name" value="crotonase-like"/>
    <property type="match status" value="1"/>
</dbReference>
<evidence type="ECO:0000313" key="2">
    <source>
        <dbReference type="EMBL" id="GAF87724.1"/>
    </source>
</evidence>
<accession>X0T3A1</accession>
<gene>
    <name evidence="2" type="ORF">S01H1_25172</name>
</gene>